<keyword evidence="3" id="KW-1185">Reference proteome</keyword>
<dbReference type="STRING" id="97972.A0A2V1DTQ8"/>
<dbReference type="PANTHER" id="PTHR33112:SF10">
    <property type="entry name" value="TOL"/>
    <property type="match status" value="1"/>
</dbReference>
<accession>A0A2V1DTQ8</accession>
<dbReference type="InterPro" id="IPR010730">
    <property type="entry name" value="HET"/>
</dbReference>
<sequence length="563" mass="63915">MPLLSFLEESAGNRCCFCALLYKKVSEHAKLFGIPDRISLNLIRNRRLVGCNFQRLTDGVAEDGIKQTTTHYGEPNLYLAPLSKQLAKSWLAKCKQSHEGCVGAVSDSSWRPTRLSDLQFATGPNGFIQVIDTIARTPRREYVCLSHCWGGHQPFTLTAETSGILRGGFPVSDLLRTFRDAVQVCHWFNIRYLWIDSLCIVPDSRQDWEREAARMKLVYKNGEFTIAATDGQNCESGLFRNRIPAGTVTPIFEVDQLDSLTETEKKAVGILDSEMWSRGVEGAHLNTRAWVLQERLLSLRVLHFGQDQLFWECKSLRACETFPNYFPALADKLSQSMFKNMSHFEQLQYSGQYDKHLSACLWQWGTIYEAYIRSKLTHQNDRVIALAGAAEEIQGLLKTDYLAGLWRCRFEDQLAWKVRDPVHAQRAIPYRAPSSSWLAIDGEINPYEHTTLSKKVAKVLQVEVELTNPDFLTGEMKKGTIKANAHFQDLSWSIGWTGDVQFVIGKDQVPYNVSKGKFGLFWDTFPENTMLCAHHCQIAVSIPSLLLSVVVPYPLRLVGLQRH</sequence>
<dbReference type="EMBL" id="KZ805358">
    <property type="protein sequence ID" value="PVI01416.1"/>
    <property type="molecule type" value="Genomic_DNA"/>
</dbReference>
<feature type="domain" description="Heterokaryon incompatibility" evidence="1">
    <location>
        <begin position="142"/>
        <end position="294"/>
    </location>
</feature>
<dbReference type="OrthoDB" id="3772220at2759"/>
<dbReference type="PANTHER" id="PTHR33112">
    <property type="entry name" value="DOMAIN PROTEIN, PUTATIVE-RELATED"/>
    <property type="match status" value="1"/>
</dbReference>
<protein>
    <submittedName>
        <fullName evidence="2">HET-domain-containing protein</fullName>
    </submittedName>
</protein>
<proteinExistence type="predicted"/>
<gene>
    <name evidence="2" type="ORF">DM02DRAFT_671318</name>
</gene>
<organism evidence="2 3">
    <name type="scientific">Periconia macrospinosa</name>
    <dbReference type="NCBI Taxonomy" id="97972"/>
    <lineage>
        <taxon>Eukaryota</taxon>
        <taxon>Fungi</taxon>
        <taxon>Dikarya</taxon>
        <taxon>Ascomycota</taxon>
        <taxon>Pezizomycotina</taxon>
        <taxon>Dothideomycetes</taxon>
        <taxon>Pleosporomycetidae</taxon>
        <taxon>Pleosporales</taxon>
        <taxon>Massarineae</taxon>
        <taxon>Periconiaceae</taxon>
        <taxon>Periconia</taxon>
    </lineage>
</organism>
<name>A0A2V1DTQ8_9PLEO</name>
<evidence type="ECO:0000313" key="3">
    <source>
        <dbReference type="Proteomes" id="UP000244855"/>
    </source>
</evidence>
<evidence type="ECO:0000313" key="2">
    <source>
        <dbReference type="EMBL" id="PVI01416.1"/>
    </source>
</evidence>
<dbReference type="Pfam" id="PF06985">
    <property type="entry name" value="HET"/>
    <property type="match status" value="1"/>
</dbReference>
<dbReference type="AlphaFoldDB" id="A0A2V1DTQ8"/>
<dbReference type="Proteomes" id="UP000244855">
    <property type="component" value="Unassembled WGS sequence"/>
</dbReference>
<evidence type="ECO:0000259" key="1">
    <source>
        <dbReference type="Pfam" id="PF06985"/>
    </source>
</evidence>
<reference evidence="2 3" key="1">
    <citation type="journal article" date="2018" name="Sci. Rep.">
        <title>Comparative genomics provides insights into the lifestyle and reveals functional heterogeneity of dark septate endophytic fungi.</title>
        <authorList>
            <person name="Knapp D.G."/>
            <person name="Nemeth J.B."/>
            <person name="Barry K."/>
            <person name="Hainaut M."/>
            <person name="Henrissat B."/>
            <person name="Johnson J."/>
            <person name="Kuo A."/>
            <person name="Lim J.H.P."/>
            <person name="Lipzen A."/>
            <person name="Nolan M."/>
            <person name="Ohm R.A."/>
            <person name="Tamas L."/>
            <person name="Grigoriev I.V."/>
            <person name="Spatafora J.W."/>
            <person name="Nagy L.G."/>
            <person name="Kovacs G.M."/>
        </authorList>
    </citation>
    <scope>NUCLEOTIDE SEQUENCE [LARGE SCALE GENOMIC DNA]</scope>
    <source>
        <strain evidence="2 3">DSE2036</strain>
    </source>
</reference>